<organism evidence="1 2">
    <name type="scientific">Parafilimonas terrae</name>
    <dbReference type="NCBI Taxonomy" id="1465490"/>
    <lineage>
        <taxon>Bacteria</taxon>
        <taxon>Pseudomonadati</taxon>
        <taxon>Bacteroidota</taxon>
        <taxon>Chitinophagia</taxon>
        <taxon>Chitinophagales</taxon>
        <taxon>Chitinophagaceae</taxon>
        <taxon>Parafilimonas</taxon>
    </lineage>
</organism>
<dbReference type="RefSeq" id="WP_090657500.1">
    <property type="nucleotide sequence ID" value="NZ_FOXQ01000004.1"/>
</dbReference>
<accession>A0A1I5V577</accession>
<dbReference type="EMBL" id="FOXQ01000004">
    <property type="protein sequence ID" value="SFQ02532.1"/>
    <property type="molecule type" value="Genomic_DNA"/>
</dbReference>
<keyword evidence="2" id="KW-1185">Reference proteome</keyword>
<name>A0A1I5V577_9BACT</name>
<evidence type="ECO:0000313" key="2">
    <source>
        <dbReference type="Proteomes" id="UP000199031"/>
    </source>
</evidence>
<dbReference type="AlphaFoldDB" id="A0A1I5V577"/>
<proteinExistence type="predicted"/>
<protein>
    <submittedName>
        <fullName evidence="1">Uncharacterized protein</fullName>
    </submittedName>
</protein>
<sequence length="412" mass="48198">MQKKPYTTLFFESILQKEQYHALLSWQQKTKGCLLLAKLTAPADAVPYCIFKYSASGNFSILANSLAVHTSYNHCFIYRRNMAWLSYRKTENKLYYKGNAEARSNMLRFLTAGKLRAKLGLDFLTETDVSFAGQSTALLHKLFAKEITAQSTAWKFYLQHCYHVEGNIDYKSAYRLYGIVMKLTSQQERRNYTELFFKILCTSNNLQRDIRHFCSDKKLRRTLVQMEEFINNSFLMHRKVNYTLSQSRLEETYALQMQDLLHIKIKNGLEQPGPLIPFLPATMEFTFGGLAFYLLNDAAVFHEEGLAMRNCIFECSAFRKNTMKGEALYFSVRSTQHTHLRGTLEIYINEHAPLLHQFKSRLNEYDFLHPGKKSLPFGEAFLHTTRSFIESSEMRSFFYSIYKHFKSEEEQL</sequence>
<dbReference type="Proteomes" id="UP000199031">
    <property type="component" value="Unassembled WGS sequence"/>
</dbReference>
<evidence type="ECO:0000313" key="1">
    <source>
        <dbReference type="EMBL" id="SFQ02532.1"/>
    </source>
</evidence>
<reference evidence="1 2" key="1">
    <citation type="submission" date="2016-10" db="EMBL/GenBank/DDBJ databases">
        <authorList>
            <person name="de Groot N.N."/>
        </authorList>
    </citation>
    <scope>NUCLEOTIDE SEQUENCE [LARGE SCALE GENOMIC DNA]</scope>
    <source>
        <strain evidence="1 2">DSM 28286</strain>
    </source>
</reference>
<gene>
    <name evidence="1" type="ORF">SAMN05444277_104212</name>
</gene>